<dbReference type="EMBL" id="FNCZ01000001">
    <property type="protein sequence ID" value="SDH09839.1"/>
    <property type="molecule type" value="Genomic_DNA"/>
</dbReference>
<dbReference type="AlphaFoldDB" id="A0A1G7ZMG4"/>
<proteinExistence type="predicted"/>
<accession>A0A1G7ZMG4</accession>
<evidence type="ECO:0000313" key="3">
    <source>
        <dbReference type="Proteomes" id="UP000199492"/>
    </source>
</evidence>
<protein>
    <submittedName>
        <fullName evidence="2">T5orf172 domain-containing protein</fullName>
    </submittedName>
</protein>
<dbReference type="InterPro" id="IPR018306">
    <property type="entry name" value="Phage_T5_Orf172_DNA-bd"/>
</dbReference>
<keyword evidence="3" id="KW-1185">Reference proteome</keyword>
<dbReference type="Proteomes" id="UP000199492">
    <property type="component" value="Unassembled WGS sequence"/>
</dbReference>
<organism evidence="2 3">
    <name type="scientific">Winogradskyella thalassocola</name>
    <dbReference type="NCBI Taxonomy" id="262004"/>
    <lineage>
        <taxon>Bacteria</taxon>
        <taxon>Pseudomonadati</taxon>
        <taxon>Bacteroidota</taxon>
        <taxon>Flavobacteriia</taxon>
        <taxon>Flavobacteriales</taxon>
        <taxon>Flavobacteriaceae</taxon>
        <taxon>Winogradskyella</taxon>
    </lineage>
</organism>
<evidence type="ECO:0000259" key="1">
    <source>
        <dbReference type="SMART" id="SM00974"/>
    </source>
</evidence>
<reference evidence="3" key="1">
    <citation type="submission" date="2016-10" db="EMBL/GenBank/DDBJ databases">
        <authorList>
            <person name="Varghese N."/>
            <person name="Submissions S."/>
        </authorList>
    </citation>
    <scope>NUCLEOTIDE SEQUENCE [LARGE SCALE GENOMIC DNA]</scope>
    <source>
        <strain evidence="3">DSM 15363</strain>
    </source>
</reference>
<evidence type="ECO:0000313" key="2">
    <source>
        <dbReference type="EMBL" id="SDH09839.1"/>
    </source>
</evidence>
<name>A0A1G7ZMG4_9FLAO</name>
<gene>
    <name evidence="2" type="ORF">SAMN04489796_1011379</name>
</gene>
<feature type="domain" description="Bacteriophage T5 Orf172 DNA-binding" evidence="1">
    <location>
        <begin position="289"/>
        <end position="383"/>
    </location>
</feature>
<dbReference type="RefSeq" id="WP_092466809.1">
    <property type="nucleotide sequence ID" value="NZ_FNCZ01000001.1"/>
</dbReference>
<sequence>MSKKKTLADIFNDDEFGILDSKPKNSNVKTEDERLIESFQDINAFFEKNNREPEATNVTEFKLLSRLKALRKDAKKVEVLKPYDSHNLLNTKEEVKSVEDILNDDDLGILDTDETLSIFKLKNVKSASERAETDFTAQRKAMKDKEFLSYESKFKAIHKELREGNRKLFTYENAKKNLRAGSYYILNGVLLFLESVDIETKNVSLPSGNRLREDGRTRIIFENGTISNMKYRSLDKALLHKDNDGKIVSHTEEEINKELFNSVNSLNEEDVKTGWIYVLRSKSTNPDIASINDLYKIGFSSIDVNERIKNASKESTYLYADVHLLDKYACYNIDSQKFEHLLHRFFADVCLNVDVFDDKGKRITPREWFVAPRLIIDKVVTLILSGDIVKYKYDAINHSLLEK</sequence>
<dbReference type="Pfam" id="PF13455">
    <property type="entry name" value="MUG113"/>
    <property type="match status" value="1"/>
</dbReference>
<dbReference type="SMART" id="SM00974">
    <property type="entry name" value="T5orf172"/>
    <property type="match status" value="1"/>
</dbReference>
<dbReference type="STRING" id="262004.SAMN04489796_1011379"/>
<dbReference type="OrthoDB" id="9814995at2"/>